<evidence type="ECO:0008006" key="3">
    <source>
        <dbReference type="Google" id="ProtNLM"/>
    </source>
</evidence>
<evidence type="ECO:0000313" key="2">
    <source>
        <dbReference type="Proteomes" id="UP000467840"/>
    </source>
</evidence>
<dbReference type="Proteomes" id="UP000467840">
    <property type="component" value="Chromosome 9"/>
</dbReference>
<accession>A0A6A6M6G4</accession>
<proteinExistence type="predicted"/>
<dbReference type="AlphaFoldDB" id="A0A6A6M6G4"/>
<protein>
    <recommendedName>
        <fullName evidence="3">DUF4283 domain-containing protein</fullName>
    </recommendedName>
</protein>
<keyword evidence="2" id="KW-1185">Reference proteome</keyword>
<gene>
    <name evidence="1" type="ORF">GH714_032671</name>
</gene>
<evidence type="ECO:0000313" key="1">
    <source>
        <dbReference type="EMBL" id="KAF2307856.1"/>
    </source>
</evidence>
<name>A0A6A6M6G4_HEVBR</name>
<reference evidence="1 2" key="1">
    <citation type="journal article" date="2020" name="Mol. Plant">
        <title>The Chromosome-Based Rubber Tree Genome Provides New Insights into Spurge Genome Evolution and Rubber Biosynthesis.</title>
        <authorList>
            <person name="Liu J."/>
            <person name="Shi C."/>
            <person name="Shi C.C."/>
            <person name="Li W."/>
            <person name="Zhang Q.J."/>
            <person name="Zhang Y."/>
            <person name="Li K."/>
            <person name="Lu H.F."/>
            <person name="Shi C."/>
            <person name="Zhu S.T."/>
            <person name="Xiao Z.Y."/>
            <person name="Nan H."/>
            <person name="Yue Y."/>
            <person name="Zhu X.G."/>
            <person name="Wu Y."/>
            <person name="Hong X.N."/>
            <person name="Fan G.Y."/>
            <person name="Tong Y."/>
            <person name="Zhang D."/>
            <person name="Mao C.L."/>
            <person name="Liu Y.L."/>
            <person name="Hao S.J."/>
            <person name="Liu W.Q."/>
            <person name="Lv M.Q."/>
            <person name="Zhang H.B."/>
            <person name="Liu Y."/>
            <person name="Hu-Tang G.R."/>
            <person name="Wang J.P."/>
            <person name="Wang J.H."/>
            <person name="Sun Y.H."/>
            <person name="Ni S.B."/>
            <person name="Chen W.B."/>
            <person name="Zhang X.C."/>
            <person name="Jiao Y.N."/>
            <person name="Eichler E.E."/>
            <person name="Li G.H."/>
            <person name="Liu X."/>
            <person name="Gao L.Z."/>
        </authorList>
    </citation>
    <scope>NUCLEOTIDE SEQUENCE [LARGE SCALE GENOMIC DNA]</scope>
    <source>
        <strain evidence="2">cv. GT1</strain>
        <tissue evidence="1">Leaf</tissue>
    </source>
</reference>
<organism evidence="1 2">
    <name type="scientific">Hevea brasiliensis</name>
    <name type="common">Para rubber tree</name>
    <name type="synonym">Siphonia brasiliensis</name>
    <dbReference type="NCBI Taxonomy" id="3981"/>
    <lineage>
        <taxon>Eukaryota</taxon>
        <taxon>Viridiplantae</taxon>
        <taxon>Streptophyta</taxon>
        <taxon>Embryophyta</taxon>
        <taxon>Tracheophyta</taxon>
        <taxon>Spermatophyta</taxon>
        <taxon>Magnoliopsida</taxon>
        <taxon>eudicotyledons</taxon>
        <taxon>Gunneridae</taxon>
        <taxon>Pentapetalae</taxon>
        <taxon>rosids</taxon>
        <taxon>fabids</taxon>
        <taxon>Malpighiales</taxon>
        <taxon>Euphorbiaceae</taxon>
        <taxon>Crotonoideae</taxon>
        <taxon>Micrandreae</taxon>
        <taxon>Hevea</taxon>
    </lineage>
</organism>
<comment type="caution">
    <text evidence="1">The sequence shown here is derived from an EMBL/GenBank/DDBJ whole genome shotgun (WGS) entry which is preliminary data.</text>
</comment>
<sequence length="224" mass="25837">MKLLEMGDNPLKIPLVSTDIWEQVQDIRNGFMIDRHGKVVGNQIGRFVKSDANNFKGMWRNYMRISVAINVHSPLKRTMKITKSDSCGKWINFMYQWLPTFCFYYEVIANQKSNQTRERWLRATPLEMGGGEGLEQGVNMEVVKEGSDFRAVNGDNENGRKGKGNIFNLYENEGNSNFGNHRAESTSNHMEGVEVVILDSLTYQSDEIRLVHPKRQRSEDWPSR</sequence>
<dbReference type="EMBL" id="JAAGAX010000008">
    <property type="protein sequence ID" value="KAF2307856.1"/>
    <property type="molecule type" value="Genomic_DNA"/>
</dbReference>